<accession>A0ABY5Y092</accession>
<dbReference type="CDD" id="cd01029">
    <property type="entry name" value="TOPRIM_primases"/>
    <property type="match status" value="1"/>
</dbReference>
<keyword evidence="3" id="KW-1185">Reference proteome</keyword>
<gene>
    <name evidence="2" type="ORF">JBF11_08560</name>
</gene>
<evidence type="ECO:0000313" key="3">
    <source>
        <dbReference type="Proteomes" id="UP001058120"/>
    </source>
</evidence>
<evidence type="ECO:0000313" key="2">
    <source>
        <dbReference type="EMBL" id="UWX05486.1"/>
    </source>
</evidence>
<reference evidence="2" key="1">
    <citation type="submission" date="2020-12" db="EMBL/GenBank/DDBJ databases">
        <title>Taurinivorans muris gen. nov., sp. nov., fundamental and realized metabolic niche of a ubiquitous sulfidogenic bacterium in the murine intestine.</title>
        <authorList>
            <person name="Ye H."/>
            <person name="Hanson B.T."/>
            <person name="Loy A."/>
        </authorList>
    </citation>
    <scope>NUCLEOTIDE SEQUENCE</scope>
    <source>
        <strain evidence="2">LT0009</strain>
    </source>
</reference>
<feature type="domain" description="Toprim" evidence="1">
    <location>
        <begin position="158"/>
        <end position="240"/>
    </location>
</feature>
<dbReference type="RefSeq" id="WP_334315068.1">
    <property type="nucleotide sequence ID" value="NZ_CP065938.1"/>
</dbReference>
<dbReference type="InterPro" id="IPR034154">
    <property type="entry name" value="TOPRIM_DnaG/twinkle"/>
</dbReference>
<sequence length="381" mass="43106">MQGGEGNSCKTNIETGLGSDFATGQTWANIIDLAGKVWGCSFYESAKELARKYGREEIFESGSVKQYDEELIPIVPVLLNAPRPYKSHPQYGYAQKQWFYKDMENQLLMCVSRFETDKGKFILPQIYAKTLQGNPKWYWKALYKQRPLYGLQNLKQDRKVLLVEGEKTADKAQELLPDYAVLTWSGGSGAVSKTNFSPVYNQELIVWPDNDEPGFKACFELAKVLQDYSAIKFVLPPAVLPDKWDLADELPENMEVRKLLADAVSFQEFSHAAFLRYPALAKKYEVTEMQETEDFDIREWPKFSFEACPGFLGDFVHLATENSEADPAAVCITALVRFCAEVYGFAPQKGPHFYISEKLHPPKLFAVICGNSSKARKGTSK</sequence>
<dbReference type="Proteomes" id="UP001058120">
    <property type="component" value="Chromosome"/>
</dbReference>
<dbReference type="SMART" id="SM00493">
    <property type="entry name" value="TOPRIM"/>
    <property type="match status" value="1"/>
</dbReference>
<dbReference type="InterPro" id="IPR006171">
    <property type="entry name" value="TOPRIM_dom"/>
</dbReference>
<protein>
    <recommendedName>
        <fullName evidence="1">Toprim domain-containing protein</fullName>
    </recommendedName>
</protein>
<dbReference type="Gene3D" id="3.40.1360.10">
    <property type="match status" value="1"/>
</dbReference>
<organism evidence="2 3">
    <name type="scientific">Taurinivorans muris</name>
    <dbReference type="NCBI Taxonomy" id="2787751"/>
    <lineage>
        <taxon>Bacteria</taxon>
        <taxon>Pseudomonadati</taxon>
        <taxon>Thermodesulfobacteriota</taxon>
        <taxon>Desulfovibrionia</taxon>
        <taxon>Desulfovibrionales</taxon>
        <taxon>Desulfovibrionaceae</taxon>
        <taxon>Taurinivorans</taxon>
    </lineage>
</organism>
<dbReference type="EMBL" id="CP065938">
    <property type="protein sequence ID" value="UWX05486.1"/>
    <property type="molecule type" value="Genomic_DNA"/>
</dbReference>
<name>A0ABY5Y092_9BACT</name>
<proteinExistence type="predicted"/>
<evidence type="ECO:0000259" key="1">
    <source>
        <dbReference type="PROSITE" id="PS50880"/>
    </source>
</evidence>
<dbReference type="SUPFAM" id="SSF56731">
    <property type="entry name" value="DNA primase core"/>
    <property type="match status" value="1"/>
</dbReference>
<dbReference type="PROSITE" id="PS50880">
    <property type="entry name" value="TOPRIM"/>
    <property type="match status" value="1"/>
</dbReference>